<reference evidence="1 2" key="1">
    <citation type="submission" date="2011-06" db="EMBL/GenBank/DDBJ databases">
        <title>The complete genome of Spirochaeta thermophila DSM 6578.</title>
        <authorList>
            <consortium name="US DOE Joint Genome Institute (JGI-PGF)"/>
            <person name="Lucas S."/>
            <person name="Lapidus A."/>
            <person name="Bruce D."/>
            <person name="Goodwin L."/>
            <person name="Pitluck S."/>
            <person name="Peters L."/>
            <person name="Kyrpides N."/>
            <person name="Mavromatis K."/>
            <person name="Ivanova N."/>
            <person name="Mikailova N."/>
            <person name="Pagani I."/>
            <person name="Chertkov O."/>
            <person name="Detter J.C."/>
            <person name="Tapia R."/>
            <person name="Han C."/>
            <person name="Land M."/>
            <person name="Hauser L."/>
            <person name="Markowitz V."/>
            <person name="Cheng J.-F."/>
            <person name="Hugenholtz P."/>
            <person name="Woyke T."/>
            <person name="Wu D."/>
            <person name="Spring S."/>
            <person name="Merkhoffer B."/>
            <person name="Schneider S."/>
            <person name="Klenk H.-P."/>
            <person name="Eisen J.A."/>
        </authorList>
    </citation>
    <scope>NUCLEOTIDE SEQUENCE [LARGE SCALE GENOMIC DNA]</scope>
    <source>
        <strain evidence="2">ATCC 700085 / DSM 6578 / Z-1203</strain>
    </source>
</reference>
<proteinExistence type="predicted"/>
<dbReference type="AlphaFoldDB" id="G0GF82"/>
<protein>
    <submittedName>
        <fullName evidence="1">Uncharacterized protein</fullName>
    </submittedName>
</protein>
<gene>
    <name evidence="1" type="ordered locus">Spith_0501</name>
</gene>
<sequence length="403" mass="42495">MKKAHMLSAMILLAPILSGLEVQVEAPQVDFSRLEQELNAAYGEIFDLSSLETQMNADLASLAAALEADLRDRLVEADVEAELLLKGFSTAAVFASHAGGMRSSPDYSFIQVSVGGAFGFQNPSSFPFNVGSLYEAAEETFNVLAGGSIQLGAEVGFNLSFLVPGLHVGVRFGKFMLDDLALTKEVFLSYDLTLVGLSASYPLINGVGAGGIGWSGIHAGTGVLYEGLSTVYSRSFSSFYEASSQSYSPVYSGNYHLEIPAGPTLELIPWVDLKMTSSQVVVPLEILTGFSTPLFRMIGGGGVDLAFGSSRLEVSCGSSVKMDGTIEVWGPSQVEEVKSISSYASSSSAEVNGEVETSPLAVNPKLIMGAGWFLGPVVIDTGLVLYFNGGSGFSGTLSVGWVW</sequence>
<organism evidence="1 2">
    <name type="scientific">Winmispira thermophila (strain ATCC 700085 / DSM 6578 / Z-1203)</name>
    <name type="common">Spirochaeta thermophila</name>
    <dbReference type="NCBI Taxonomy" id="869211"/>
    <lineage>
        <taxon>Bacteria</taxon>
        <taxon>Pseudomonadati</taxon>
        <taxon>Spirochaetota</taxon>
        <taxon>Spirochaetia</taxon>
        <taxon>Winmispirales</taxon>
        <taxon>Winmispiraceae</taxon>
        <taxon>Winmispira</taxon>
    </lineage>
</organism>
<dbReference type="NCBIfam" id="NF047512">
    <property type="entry name" value="LIC_11975_fam"/>
    <property type="match status" value="1"/>
</dbReference>
<dbReference type="HOGENOM" id="CLU_743752_0_0_12"/>
<accession>G0GF82</accession>
<dbReference type="STRING" id="869211.Spith_0501"/>
<dbReference type="Proteomes" id="UP000007254">
    <property type="component" value="Chromosome"/>
</dbReference>
<dbReference type="EMBL" id="CP002903">
    <property type="protein sequence ID" value="AEJ60781.1"/>
    <property type="molecule type" value="Genomic_DNA"/>
</dbReference>
<evidence type="ECO:0000313" key="1">
    <source>
        <dbReference type="EMBL" id="AEJ60781.1"/>
    </source>
</evidence>
<evidence type="ECO:0000313" key="2">
    <source>
        <dbReference type="Proteomes" id="UP000007254"/>
    </source>
</evidence>
<dbReference type="KEGG" id="stq:Spith_0501"/>
<dbReference type="InterPro" id="IPR058232">
    <property type="entry name" value="Lsa36-like"/>
</dbReference>
<name>G0GF82_WINT7</name>
<keyword evidence="2" id="KW-1185">Reference proteome</keyword>